<sequence>MPLIALAVAVALAGAQAKPTLKPEDYRQWEGLGATQISDDGRWISYGISRVDADGNLVLKSSDGPQTALIPNGVAASFSDNSKWCGYLITPSKAATEKLRAEKKPVETKLGLRNLESGAERQIDSVRSYEFLKGSRFLVAQRYRGASKSEGGSDLTVVDLSDGRVLSVGNVSGYVANHDETLLALVVESDTGEKGVQLLDPAARSLTPLTWGRDTIANLDWAKNQDVLAFLVGSTDDKHEGASYRLVVGKDLRANHPTLRFFPTEGRIPANSRIAEVAPVAVSDDGNAVAFGVQEWRAKPKPPVKPEDKAGVEIWNTHDVRVMPRQKITSGGDRNRTSLCVWHLDDDTFRMVGDGAEQSATLLPDFQFAILNDPTPYLSPVTNGFDYRDAWLVNTRTGEKSRLLTKHHWPIVPSRTGHYLTYYDRRNWWLYDVRTGQKRNLTGDQKISFEDEESDYTVPEKSPAGFPTWLKNDEGVLLQDDFDVWLARPAGGF</sequence>
<protein>
    <submittedName>
        <fullName evidence="1">Peptidase S9, prolyl oligopeptidase active site domain protein</fullName>
    </submittedName>
</protein>
<dbReference type="RefSeq" id="WP_025228553.1">
    <property type="nucleotide sequence ID" value="NZ_CP007139.1"/>
</dbReference>
<accession>A0A068NW47</accession>
<dbReference type="eggNOG" id="COG0823">
    <property type="taxonomic scope" value="Bacteria"/>
</dbReference>
<reference evidence="1 2" key="1">
    <citation type="journal article" date="2014" name="PLoS ONE">
        <title>The first complete genome sequence of the class fimbriimonadia in the phylum armatimonadetes.</title>
        <authorList>
            <person name="Hu Z.Y."/>
            <person name="Wang Y.Z."/>
            <person name="Im W.T."/>
            <person name="Wang S.Y."/>
            <person name="Zhao G.P."/>
            <person name="Zheng H.J."/>
            <person name="Quan Z.X."/>
        </authorList>
    </citation>
    <scope>NUCLEOTIDE SEQUENCE [LARGE SCALE GENOMIC DNA]</scope>
    <source>
        <strain evidence="1">Gsoil 348</strain>
    </source>
</reference>
<dbReference type="EMBL" id="CP007139">
    <property type="protein sequence ID" value="AIE87552.1"/>
    <property type="molecule type" value="Genomic_DNA"/>
</dbReference>
<dbReference type="OrthoDB" id="9812921at2"/>
<proteinExistence type="predicted"/>
<dbReference type="SUPFAM" id="SSF82171">
    <property type="entry name" value="DPP6 N-terminal domain-like"/>
    <property type="match status" value="1"/>
</dbReference>
<dbReference type="AlphaFoldDB" id="A0A068NW47"/>
<keyword evidence="2" id="KW-1185">Reference proteome</keyword>
<dbReference type="HOGENOM" id="CLU_552919_0_0_0"/>
<organism evidence="1 2">
    <name type="scientific">Fimbriimonas ginsengisoli Gsoil 348</name>
    <dbReference type="NCBI Taxonomy" id="661478"/>
    <lineage>
        <taxon>Bacteria</taxon>
        <taxon>Bacillati</taxon>
        <taxon>Armatimonadota</taxon>
        <taxon>Fimbriimonadia</taxon>
        <taxon>Fimbriimonadales</taxon>
        <taxon>Fimbriimonadaceae</taxon>
        <taxon>Fimbriimonas</taxon>
    </lineage>
</organism>
<evidence type="ECO:0000313" key="1">
    <source>
        <dbReference type="EMBL" id="AIE87552.1"/>
    </source>
</evidence>
<evidence type="ECO:0000313" key="2">
    <source>
        <dbReference type="Proteomes" id="UP000027982"/>
    </source>
</evidence>
<gene>
    <name evidence="1" type="ORF">OP10G_4184</name>
</gene>
<name>A0A068NW47_FIMGI</name>
<dbReference type="KEGG" id="fgi:OP10G_4184"/>
<dbReference type="Proteomes" id="UP000027982">
    <property type="component" value="Chromosome"/>
</dbReference>
<dbReference type="STRING" id="661478.OP10G_4184"/>